<keyword evidence="2" id="KW-0645">Protease</keyword>
<feature type="region of interest" description="Disordered" evidence="5">
    <location>
        <begin position="1"/>
        <end position="64"/>
    </location>
</feature>
<dbReference type="GO" id="GO:0008234">
    <property type="term" value="F:cysteine-type peptidase activity"/>
    <property type="evidence" value="ECO:0007669"/>
    <property type="project" value="UniProtKB-KW"/>
</dbReference>
<feature type="compositionally biased region" description="Pro residues" evidence="5">
    <location>
        <begin position="224"/>
        <end position="235"/>
    </location>
</feature>
<feature type="compositionally biased region" description="Pro residues" evidence="5">
    <location>
        <begin position="150"/>
        <end position="167"/>
    </location>
</feature>
<keyword evidence="3" id="KW-0378">Hydrolase</keyword>
<evidence type="ECO:0000313" key="7">
    <source>
        <dbReference type="EMBL" id="GHA00464.1"/>
    </source>
</evidence>
<feature type="compositionally biased region" description="Low complexity" evidence="5">
    <location>
        <begin position="168"/>
        <end position="192"/>
    </location>
</feature>
<dbReference type="PANTHER" id="PTHR47359">
    <property type="entry name" value="PEPTIDOGLYCAN DL-ENDOPEPTIDASE CWLO"/>
    <property type="match status" value="1"/>
</dbReference>
<comment type="similarity">
    <text evidence="1">Belongs to the peptidase C40 family.</text>
</comment>
<gene>
    <name evidence="7" type="ORF">GCM10010389_44590</name>
</gene>
<evidence type="ECO:0000256" key="4">
    <source>
        <dbReference type="ARBA" id="ARBA00022807"/>
    </source>
</evidence>
<accession>A0A918VGX9</accession>
<feature type="compositionally biased region" description="Pro residues" evidence="5">
    <location>
        <begin position="200"/>
        <end position="210"/>
    </location>
</feature>
<evidence type="ECO:0000256" key="2">
    <source>
        <dbReference type="ARBA" id="ARBA00022670"/>
    </source>
</evidence>
<evidence type="ECO:0000256" key="5">
    <source>
        <dbReference type="SAM" id="MobiDB-lite"/>
    </source>
</evidence>
<evidence type="ECO:0000313" key="8">
    <source>
        <dbReference type="Proteomes" id="UP000623010"/>
    </source>
</evidence>
<keyword evidence="4" id="KW-0788">Thiol protease</keyword>
<evidence type="ECO:0000259" key="6">
    <source>
        <dbReference type="PROSITE" id="PS51935"/>
    </source>
</evidence>
<evidence type="ECO:0000256" key="3">
    <source>
        <dbReference type="ARBA" id="ARBA00022801"/>
    </source>
</evidence>
<protein>
    <recommendedName>
        <fullName evidence="6">NlpC/P60 domain-containing protein</fullName>
    </recommendedName>
</protein>
<dbReference type="GO" id="GO:0006508">
    <property type="term" value="P:proteolysis"/>
    <property type="evidence" value="ECO:0007669"/>
    <property type="project" value="UniProtKB-KW"/>
</dbReference>
<comment type="caution">
    <text evidence="7">The sequence shown here is derived from an EMBL/GenBank/DDBJ whole genome shotgun (WGS) entry which is preliminary data.</text>
</comment>
<keyword evidence="8" id="KW-1185">Reference proteome</keyword>
<feature type="region of interest" description="Disordered" evidence="5">
    <location>
        <begin position="335"/>
        <end position="372"/>
    </location>
</feature>
<feature type="compositionally biased region" description="Low complexity" evidence="5">
    <location>
        <begin position="358"/>
        <end position="370"/>
    </location>
</feature>
<reference evidence="7" key="2">
    <citation type="submission" date="2020-09" db="EMBL/GenBank/DDBJ databases">
        <authorList>
            <person name="Sun Q."/>
            <person name="Ohkuma M."/>
        </authorList>
    </citation>
    <scope>NUCLEOTIDE SEQUENCE</scope>
    <source>
        <strain evidence="7">JCM 5016</strain>
    </source>
</reference>
<dbReference type="RefSeq" id="WP_229879866.1">
    <property type="nucleotide sequence ID" value="NZ_BMWH01000019.1"/>
</dbReference>
<feature type="region of interest" description="Disordered" evidence="5">
    <location>
        <begin position="80"/>
        <end position="271"/>
    </location>
</feature>
<dbReference type="EMBL" id="BMWH01000019">
    <property type="protein sequence ID" value="GHA00464.1"/>
    <property type="molecule type" value="Genomic_DNA"/>
</dbReference>
<name>A0A918VGX9_9ACTN</name>
<feature type="region of interest" description="Disordered" evidence="5">
    <location>
        <begin position="295"/>
        <end position="314"/>
    </location>
</feature>
<dbReference type="Pfam" id="PF00877">
    <property type="entry name" value="NLPC_P60"/>
    <property type="match status" value="1"/>
</dbReference>
<dbReference type="Gene3D" id="3.90.1720.10">
    <property type="entry name" value="endopeptidase domain like (from Nostoc punctiforme)"/>
    <property type="match status" value="1"/>
</dbReference>
<dbReference type="SUPFAM" id="SSF54001">
    <property type="entry name" value="Cysteine proteinases"/>
    <property type="match status" value="1"/>
</dbReference>
<dbReference type="InterPro" id="IPR000064">
    <property type="entry name" value="NLP_P60_dom"/>
</dbReference>
<dbReference type="Proteomes" id="UP000623010">
    <property type="component" value="Unassembled WGS sequence"/>
</dbReference>
<feature type="compositionally biased region" description="Low complexity" evidence="5">
    <location>
        <begin position="129"/>
        <end position="149"/>
    </location>
</feature>
<feature type="domain" description="NlpC/P60" evidence="6">
    <location>
        <begin position="428"/>
        <end position="546"/>
    </location>
</feature>
<evidence type="ECO:0000256" key="1">
    <source>
        <dbReference type="ARBA" id="ARBA00007074"/>
    </source>
</evidence>
<dbReference type="PROSITE" id="PS51935">
    <property type="entry name" value="NLPC_P60"/>
    <property type="match status" value="1"/>
</dbReference>
<feature type="compositionally biased region" description="Polar residues" evidence="5">
    <location>
        <begin position="338"/>
        <end position="348"/>
    </location>
</feature>
<dbReference type="InterPro" id="IPR051794">
    <property type="entry name" value="PG_Endopeptidase_C40"/>
</dbReference>
<sequence>MAPERNPGLAGTEPSSEEVRQRVNSLYDRAESATGTYNATRAMNAASRTRTRGGSDGGRRDADPVLDAIAQKWFDRARASLGPTVPAMLPADRKPQRAAATAPARPEKRPGIEPPAPAELPSARPVRELTAAAAAAPAEPAGGPALALPPASPSPGIPQIPQTPPTAAPAAPAAWQPSAPDGAPASPAVPDALATGSVPVPDPVPVPTPAPALQQEHPIWSAPVAPPPAPVPPAAPDLLAPAPIPAPRQEMPTTSWAVSAPTGPDALAPAPIPALRQESPAAAVWPAAPDALGSSAPLRTTAPEPLAATSGSWPAVTDPTVTGLSVPDQPVPDPFLTGPSTAQVSTGAPASPPLGSMRSAAGRRGPAPSRATREANRQKLMAAAELLAARRATTAPTAVPVPAPPPTAVPASAAVPAPAPVPGAAAWGGRAAQAVAFARAQVGKPCVQGATGPESYDRASLTQAAWRAAGVDLPRAARDQARAGMPVPLTELLPGDLVFLHGDADHVGLYTGDGLMVHAPAPGAVIREESLPQPAETAVREAVRPA</sequence>
<dbReference type="InterPro" id="IPR038765">
    <property type="entry name" value="Papain-like_cys_pep_sf"/>
</dbReference>
<dbReference type="AlphaFoldDB" id="A0A918VGX9"/>
<dbReference type="PANTHER" id="PTHR47359:SF3">
    <property type="entry name" value="NLP_P60 DOMAIN-CONTAINING PROTEIN-RELATED"/>
    <property type="match status" value="1"/>
</dbReference>
<reference evidence="7" key="1">
    <citation type="journal article" date="2014" name="Int. J. Syst. Evol. Microbiol.">
        <title>Complete genome sequence of Corynebacterium casei LMG S-19264T (=DSM 44701T), isolated from a smear-ripened cheese.</title>
        <authorList>
            <consortium name="US DOE Joint Genome Institute (JGI-PGF)"/>
            <person name="Walter F."/>
            <person name="Albersmeier A."/>
            <person name="Kalinowski J."/>
            <person name="Ruckert C."/>
        </authorList>
    </citation>
    <scope>NUCLEOTIDE SEQUENCE</scope>
    <source>
        <strain evidence="7">JCM 5016</strain>
    </source>
</reference>
<organism evidence="7 8">
    <name type="scientific">Streptomyces echinoruber</name>
    <dbReference type="NCBI Taxonomy" id="68898"/>
    <lineage>
        <taxon>Bacteria</taxon>
        <taxon>Bacillati</taxon>
        <taxon>Actinomycetota</taxon>
        <taxon>Actinomycetes</taxon>
        <taxon>Kitasatosporales</taxon>
        <taxon>Streptomycetaceae</taxon>
        <taxon>Streptomyces</taxon>
    </lineage>
</organism>
<proteinExistence type="inferred from homology"/>